<organism evidence="1 2">
    <name type="scientific">Pelomonas cellulosilytica</name>
    <dbReference type="NCBI Taxonomy" id="2906762"/>
    <lineage>
        <taxon>Bacteria</taxon>
        <taxon>Pseudomonadati</taxon>
        <taxon>Pseudomonadota</taxon>
        <taxon>Betaproteobacteria</taxon>
        <taxon>Burkholderiales</taxon>
        <taxon>Sphaerotilaceae</taxon>
        <taxon>Roseateles</taxon>
    </lineage>
</organism>
<evidence type="ECO:0000313" key="2">
    <source>
        <dbReference type="Proteomes" id="UP001200741"/>
    </source>
</evidence>
<gene>
    <name evidence="1" type="ORF">LXT13_26095</name>
</gene>
<proteinExistence type="predicted"/>
<keyword evidence="2" id="KW-1185">Reference proteome</keyword>
<name>A0ABS8XZ22_9BURK</name>
<sequence>MPVRTGDVVEQSRWRWALGLFKGDRYEPLGAWPLHMPLPAVLDELHDRGIEHIKAISVDGGADCTSTYPDAAWSACYPVALSPFGPRRRAALLAAAATAERLQTSLSRTIKRQAPFADEGAAVAFLVHALENVERRLQGLPQRRLKTALRRSRAAEVSPSQPVA</sequence>
<dbReference type="EMBL" id="JAJTWU010000013">
    <property type="protein sequence ID" value="MCE4557867.1"/>
    <property type="molecule type" value="Genomic_DNA"/>
</dbReference>
<evidence type="ECO:0000313" key="1">
    <source>
        <dbReference type="EMBL" id="MCE4557867.1"/>
    </source>
</evidence>
<reference evidence="1 2" key="1">
    <citation type="submission" date="2021-12" db="EMBL/GenBank/DDBJ databases">
        <title>Genome seq of P8.</title>
        <authorList>
            <person name="Seo T."/>
        </authorList>
    </citation>
    <scope>NUCLEOTIDE SEQUENCE [LARGE SCALE GENOMIC DNA]</scope>
    <source>
        <strain evidence="1 2">P8</strain>
    </source>
</reference>
<accession>A0ABS8XZ22</accession>
<dbReference type="RefSeq" id="WP_233375250.1">
    <property type="nucleotide sequence ID" value="NZ_JAJTWU010000013.1"/>
</dbReference>
<dbReference type="Proteomes" id="UP001200741">
    <property type="component" value="Unassembled WGS sequence"/>
</dbReference>
<protein>
    <submittedName>
        <fullName evidence="1">Uncharacterized protein</fullName>
    </submittedName>
</protein>
<comment type="caution">
    <text evidence="1">The sequence shown here is derived from an EMBL/GenBank/DDBJ whole genome shotgun (WGS) entry which is preliminary data.</text>
</comment>